<dbReference type="GO" id="GO:0003677">
    <property type="term" value="F:DNA binding"/>
    <property type="evidence" value="ECO:0007669"/>
    <property type="project" value="UniProtKB-KW"/>
</dbReference>
<dbReference type="Gene3D" id="1.10.132.60">
    <property type="entry name" value="DNA polymerase family B, C-terminal domain"/>
    <property type="match status" value="1"/>
</dbReference>
<dbReference type="GO" id="GO:0006287">
    <property type="term" value="P:base-excision repair, gap-filling"/>
    <property type="evidence" value="ECO:0007669"/>
    <property type="project" value="TreeGrafter"/>
</dbReference>
<dbReference type="InterPro" id="IPR029703">
    <property type="entry name" value="POL2"/>
</dbReference>
<accession>A0AAW2UMT6</accession>
<reference evidence="11" key="1">
    <citation type="submission" date="2020-06" db="EMBL/GenBank/DDBJ databases">
        <authorList>
            <person name="Li T."/>
            <person name="Hu X."/>
            <person name="Zhang T."/>
            <person name="Song X."/>
            <person name="Zhang H."/>
            <person name="Dai N."/>
            <person name="Sheng W."/>
            <person name="Hou X."/>
            <person name="Wei L."/>
        </authorList>
    </citation>
    <scope>NUCLEOTIDE SEQUENCE</scope>
    <source>
        <strain evidence="11">G02</strain>
        <tissue evidence="11">Leaf</tissue>
    </source>
</reference>
<dbReference type="InterPro" id="IPR055191">
    <property type="entry name" value="POL2_thumb"/>
</dbReference>
<keyword evidence="6" id="KW-0479">Metal-binding</keyword>
<dbReference type="PANTHER" id="PTHR10670:SF0">
    <property type="entry name" value="DNA POLYMERASE EPSILON CATALYTIC SUBUNIT A"/>
    <property type="match status" value="1"/>
</dbReference>
<organism evidence="11">
    <name type="scientific">Sesamum radiatum</name>
    <name type="common">Black benniseed</name>
    <dbReference type="NCBI Taxonomy" id="300843"/>
    <lineage>
        <taxon>Eukaryota</taxon>
        <taxon>Viridiplantae</taxon>
        <taxon>Streptophyta</taxon>
        <taxon>Embryophyta</taxon>
        <taxon>Tracheophyta</taxon>
        <taxon>Spermatophyta</taxon>
        <taxon>Magnoliopsida</taxon>
        <taxon>eudicotyledons</taxon>
        <taxon>Gunneridae</taxon>
        <taxon>Pentapetalae</taxon>
        <taxon>asterids</taxon>
        <taxon>lamiids</taxon>
        <taxon>Lamiales</taxon>
        <taxon>Pedaliaceae</taxon>
        <taxon>Sesamum</taxon>
    </lineage>
</organism>
<dbReference type="InterPro" id="IPR054475">
    <property type="entry name" value="Znf-DPOE"/>
</dbReference>
<dbReference type="InterPro" id="IPR042087">
    <property type="entry name" value="DNA_pol_B_thumb"/>
</dbReference>
<feature type="region of interest" description="Disordered" evidence="7">
    <location>
        <begin position="348"/>
        <end position="367"/>
    </location>
</feature>
<evidence type="ECO:0000256" key="5">
    <source>
        <dbReference type="ARBA" id="ARBA00023125"/>
    </source>
</evidence>
<dbReference type="GO" id="GO:0008270">
    <property type="term" value="F:zinc ion binding"/>
    <property type="evidence" value="ECO:0007669"/>
    <property type="project" value="UniProtKB-KW"/>
</dbReference>
<evidence type="ECO:0000256" key="2">
    <source>
        <dbReference type="ARBA" id="ARBA00022695"/>
    </source>
</evidence>
<comment type="subcellular location">
    <subcellularLocation>
        <location evidence="6">Nucleus</location>
    </subcellularLocation>
</comment>
<feature type="compositionally biased region" description="Polar residues" evidence="7">
    <location>
        <begin position="353"/>
        <end position="367"/>
    </location>
</feature>
<keyword evidence="2 6" id="KW-0548">Nucleotidyltransferase</keyword>
<dbReference type="GO" id="GO:0045004">
    <property type="term" value="P:DNA replication proofreading"/>
    <property type="evidence" value="ECO:0007669"/>
    <property type="project" value="TreeGrafter"/>
</dbReference>
<dbReference type="GO" id="GO:0000278">
    <property type="term" value="P:mitotic cell cycle"/>
    <property type="evidence" value="ECO:0007669"/>
    <property type="project" value="TreeGrafter"/>
</dbReference>
<feature type="domain" description="DNA polymerase epsilon ,catalytic subunit A thumb" evidence="9">
    <location>
        <begin position="92"/>
        <end position="202"/>
    </location>
</feature>
<comment type="cofactor">
    <cofactor evidence="6">
        <name>[4Fe-4S] cluster</name>
        <dbReference type="ChEBI" id="CHEBI:49883"/>
    </cofactor>
</comment>
<dbReference type="GO" id="GO:0003887">
    <property type="term" value="F:DNA-directed DNA polymerase activity"/>
    <property type="evidence" value="ECO:0007669"/>
    <property type="project" value="UniProtKB-KW"/>
</dbReference>
<evidence type="ECO:0000256" key="4">
    <source>
        <dbReference type="ARBA" id="ARBA00022932"/>
    </source>
</evidence>
<sequence length="551" mass="62164">MWLETIPTINTSEQSANKKLSANYCFLQTLKDPFSKTYTTHSECSIEFEVDGPYKAMILPASKEEGILIKKRYAVFNDDGTLAELKGFEIKRRGELKLIKVFQAELFDKFLHGSTLEECYSSVASVANRWLDLLDNQGEDIADSELLYYISESSTMSKSLADYGEQKSCAVTTAKRLADFLGDAMVKDKGLLCQYIVACEPKVVIDEGQFRTESKKLAAHLADPEVEVLWISDNGIPDLGGTNEEVPCFIDEVNQPVLTYPGAYRKITVELKDHFILIVSEFLYIPWKYAQEEAAKRASAMGDLCTPSITASTAETLESQMAEFLKKKIGTDFTDKLLKIVCDPSLHMKGRSKSQSDNVSTGSSQSLKDIHKGDSALDFIKYVCAVLALDQKVQHEVLVMRRNLLKLVRIREFAPEAEFQNLSMSLTLPNVICSYCNDCRDLDLCRDRALMAQEWRCAVPQCGQPYDREVMENALLQIIRQRERLYHLQDLVCLKCNQIKAAHLAEHCACAGSFACKENSSEFHSKMQIFLNVAVAQKFQLLHECVSWILE</sequence>
<dbReference type="Pfam" id="PF22634">
    <property type="entry name" value="POL2_thumb"/>
    <property type="match status" value="1"/>
</dbReference>
<gene>
    <name evidence="11" type="ORF">Sradi_1244400</name>
</gene>
<evidence type="ECO:0000313" key="11">
    <source>
        <dbReference type="EMBL" id="KAL0418309.1"/>
    </source>
</evidence>
<dbReference type="PANTHER" id="PTHR10670">
    <property type="entry name" value="DNA POLYMERASE EPSILON CATALYTIC SUBUNIT A"/>
    <property type="match status" value="1"/>
</dbReference>
<evidence type="ECO:0000259" key="8">
    <source>
        <dbReference type="Pfam" id="PF08490"/>
    </source>
</evidence>
<protein>
    <recommendedName>
        <fullName evidence="6">DNA polymerase epsilon catalytic subunit</fullName>
        <ecNumber evidence="6">2.7.7.7</ecNumber>
    </recommendedName>
</protein>
<evidence type="ECO:0000256" key="3">
    <source>
        <dbReference type="ARBA" id="ARBA00022705"/>
    </source>
</evidence>
<feature type="domain" description="DNA polymerase-epsilon zinc finger" evidence="10">
    <location>
        <begin position="488"/>
        <end position="543"/>
    </location>
</feature>
<dbReference type="SUPFAM" id="SSF56672">
    <property type="entry name" value="DNA/RNA polymerases"/>
    <property type="match status" value="1"/>
</dbReference>
<dbReference type="GO" id="GO:0006297">
    <property type="term" value="P:nucleotide-excision repair, DNA gap filling"/>
    <property type="evidence" value="ECO:0007669"/>
    <property type="project" value="TreeGrafter"/>
</dbReference>
<keyword evidence="6" id="KW-0411">Iron-sulfur</keyword>
<keyword evidence="6" id="KW-0863">Zinc-finger</keyword>
<comment type="similarity">
    <text evidence="6">Belongs to the DNA polymerase type-B family.</text>
</comment>
<dbReference type="EC" id="2.7.7.7" evidence="6"/>
<dbReference type="GO" id="GO:0008622">
    <property type="term" value="C:epsilon DNA polymerase complex"/>
    <property type="evidence" value="ECO:0007669"/>
    <property type="project" value="InterPro"/>
</dbReference>
<dbReference type="InterPro" id="IPR013697">
    <property type="entry name" value="DNA_pol_e_suA_C"/>
</dbReference>
<dbReference type="Pfam" id="PF08490">
    <property type="entry name" value="DUF1744"/>
    <property type="match status" value="1"/>
</dbReference>
<proteinExistence type="inferred from homology"/>
<keyword evidence="1 6" id="KW-0808">Transferase</keyword>
<feature type="non-terminal residue" evidence="11">
    <location>
        <position position="551"/>
    </location>
</feature>
<dbReference type="FunFam" id="1.10.132.60:FF:000003">
    <property type="entry name" value="DNA polymerase epsilon catalytic subunit"/>
    <property type="match status" value="1"/>
</dbReference>
<dbReference type="Pfam" id="PF23250">
    <property type="entry name" value="zf_DPOE_2"/>
    <property type="match status" value="1"/>
</dbReference>
<comment type="catalytic activity">
    <reaction evidence="6">
        <text>DNA(n) + a 2'-deoxyribonucleoside 5'-triphosphate = DNA(n+1) + diphosphate</text>
        <dbReference type="Rhea" id="RHEA:22508"/>
        <dbReference type="Rhea" id="RHEA-COMP:17339"/>
        <dbReference type="Rhea" id="RHEA-COMP:17340"/>
        <dbReference type="ChEBI" id="CHEBI:33019"/>
        <dbReference type="ChEBI" id="CHEBI:61560"/>
        <dbReference type="ChEBI" id="CHEBI:173112"/>
        <dbReference type="EC" id="2.7.7.7"/>
    </reaction>
</comment>
<evidence type="ECO:0000256" key="1">
    <source>
        <dbReference type="ARBA" id="ARBA00022679"/>
    </source>
</evidence>
<evidence type="ECO:0000256" key="7">
    <source>
        <dbReference type="SAM" id="MobiDB-lite"/>
    </source>
</evidence>
<keyword evidence="3 6" id="KW-0235">DNA replication</keyword>
<evidence type="ECO:0000259" key="9">
    <source>
        <dbReference type="Pfam" id="PF22634"/>
    </source>
</evidence>
<feature type="domain" description="DNA polymerase epsilon catalytic subunit A C-terminal" evidence="8">
    <location>
        <begin position="228"/>
        <end position="272"/>
    </location>
</feature>
<reference evidence="11" key="2">
    <citation type="journal article" date="2024" name="Plant">
        <title>Genomic evolution and insights into agronomic trait innovations of Sesamum species.</title>
        <authorList>
            <person name="Miao H."/>
            <person name="Wang L."/>
            <person name="Qu L."/>
            <person name="Liu H."/>
            <person name="Sun Y."/>
            <person name="Le M."/>
            <person name="Wang Q."/>
            <person name="Wei S."/>
            <person name="Zheng Y."/>
            <person name="Lin W."/>
            <person name="Duan Y."/>
            <person name="Cao H."/>
            <person name="Xiong S."/>
            <person name="Wang X."/>
            <person name="Wei L."/>
            <person name="Li C."/>
            <person name="Ma Q."/>
            <person name="Ju M."/>
            <person name="Zhao R."/>
            <person name="Li G."/>
            <person name="Mu C."/>
            <person name="Tian Q."/>
            <person name="Mei H."/>
            <person name="Zhang T."/>
            <person name="Gao T."/>
            <person name="Zhang H."/>
        </authorList>
    </citation>
    <scope>NUCLEOTIDE SEQUENCE</scope>
    <source>
        <strain evidence="11">G02</strain>
    </source>
</reference>
<dbReference type="GO" id="GO:0051539">
    <property type="term" value="F:4 iron, 4 sulfur cluster binding"/>
    <property type="evidence" value="ECO:0007669"/>
    <property type="project" value="UniProtKB-KW"/>
</dbReference>
<dbReference type="Pfam" id="PF22912">
    <property type="entry name" value="zf-DPOE"/>
    <property type="match status" value="1"/>
</dbReference>
<keyword evidence="6" id="KW-0004">4Fe-4S</keyword>
<dbReference type="EMBL" id="JACGWJ010000005">
    <property type="protein sequence ID" value="KAL0418309.1"/>
    <property type="molecule type" value="Genomic_DNA"/>
</dbReference>
<evidence type="ECO:0000256" key="6">
    <source>
        <dbReference type="RuleBase" id="RU365029"/>
    </source>
</evidence>
<comment type="function">
    <text evidence="6">DNA polymerase II participates in chromosomal DNA replication.</text>
</comment>
<keyword evidence="4 6" id="KW-0239">DNA-directed DNA polymerase</keyword>
<dbReference type="GO" id="GO:0008310">
    <property type="term" value="F:single-stranded DNA 3'-5' DNA exonuclease activity"/>
    <property type="evidence" value="ECO:0007669"/>
    <property type="project" value="TreeGrafter"/>
</dbReference>
<name>A0AAW2UMT6_SESRA</name>
<evidence type="ECO:0000259" key="10">
    <source>
        <dbReference type="Pfam" id="PF22912"/>
    </source>
</evidence>
<dbReference type="AlphaFoldDB" id="A0AAW2UMT6"/>
<keyword evidence="6" id="KW-0539">Nucleus</keyword>
<keyword evidence="5 6" id="KW-0238">DNA-binding</keyword>
<keyword evidence="6" id="KW-0408">Iron</keyword>
<dbReference type="InterPro" id="IPR043502">
    <property type="entry name" value="DNA/RNA_pol_sf"/>
</dbReference>
<dbReference type="GO" id="GO:0006272">
    <property type="term" value="P:leading strand elongation"/>
    <property type="evidence" value="ECO:0007669"/>
    <property type="project" value="TreeGrafter"/>
</dbReference>
<keyword evidence="6" id="KW-0862">Zinc</keyword>
<comment type="caution">
    <text evidence="11">The sequence shown here is derived from an EMBL/GenBank/DDBJ whole genome shotgun (WGS) entry which is preliminary data.</text>
</comment>